<dbReference type="InterPro" id="IPR042092">
    <property type="entry name" value="PsdUridine_s_RsuA/RluB/E/F_cat"/>
</dbReference>
<dbReference type="Gene3D" id="3.30.70.1560">
    <property type="entry name" value="Alpha-L RNA-binding motif"/>
    <property type="match status" value="1"/>
</dbReference>
<organism evidence="6 7">
    <name type="scientific">Marinomonas rhizomae</name>
    <dbReference type="NCBI Taxonomy" id="491948"/>
    <lineage>
        <taxon>Bacteria</taxon>
        <taxon>Pseudomonadati</taxon>
        <taxon>Pseudomonadota</taxon>
        <taxon>Gammaproteobacteria</taxon>
        <taxon>Oceanospirillales</taxon>
        <taxon>Oceanospirillaceae</taxon>
        <taxon>Marinomonas</taxon>
    </lineage>
</organism>
<dbReference type="GO" id="GO:0001522">
    <property type="term" value="P:pseudouridine synthesis"/>
    <property type="evidence" value="ECO:0007669"/>
    <property type="project" value="InterPro"/>
</dbReference>
<proteinExistence type="inferred from homology"/>
<sequence length="268" mass="30952">MRSKTNALLRCFFYTRNLFPTLLIESMPSNLILFNKPFRVLSQFSAEGDKATLARYIDIPEFYPAGRLDFDSEGLLLLTNQGALQHVIASPDFKLPKTYWVQVEGNISDEALEKLRQGVELKDGVTKPAEAEHMKEPDIWDRVPPVRHRENIPTSWLSLQIREGKNRQVRRMTAAVGFPTLRLIRYAIGPYTLENTEVGQWKHIEPTDNLLKEVIQFEAQRQRKTASPNRRRPSEKKQQRPQGNKVSHGEGMARRKPSPKPTSRPRRK</sequence>
<dbReference type="PANTHER" id="PTHR47683:SF2">
    <property type="entry name" value="RNA-BINDING S4 DOMAIN-CONTAINING PROTEIN"/>
    <property type="match status" value="1"/>
</dbReference>
<dbReference type="NCBIfam" id="TIGR00093">
    <property type="entry name" value="pseudouridine synthase"/>
    <property type="match status" value="1"/>
</dbReference>
<dbReference type="InterPro" id="IPR000748">
    <property type="entry name" value="PsdUridine_synth_RsuA/RluB/E/F"/>
</dbReference>
<protein>
    <recommendedName>
        <fullName evidence="3">Pseudouridine synthase</fullName>
        <ecNumber evidence="3">5.4.99.-</ecNumber>
    </recommendedName>
</protein>
<accession>A0A366JBI4</accession>
<evidence type="ECO:0000256" key="1">
    <source>
        <dbReference type="ARBA" id="ARBA00008348"/>
    </source>
</evidence>
<evidence type="ECO:0000313" key="7">
    <source>
        <dbReference type="Proteomes" id="UP000252792"/>
    </source>
</evidence>
<dbReference type="Pfam" id="PF00849">
    <property type="entry name" value="PseudoU_synth_2"/>
    <property type="match status" value="1"/>
</dbReference>
<dbReference type="GO" id="GO:0006364">
    <property type="term" value="P:rRNA processing"/>
    <property type="evidence" value="ECO:0007669"/>
    <property type="project" value="UniProtKB-ARBA"/>
</dbReference>
<reference evidence="6 7" key="1">
    <citation type="submission" date="2018-06" db="EMBL/GenBank/DDBJ databases">
        <title>Genomic Encyclopedia of Type Strains, Phase III (KMG-III): the genomes of soil and plant-associated and newly described type strains.</title>
        <authorList>
            <person name="Whitman W."/>
        </authorList>
    </citation>
    <scope>NUCLEOTIDE SEQUENCE [LARGE SCALE GENOMIC DNA]</scope>
    <source>
        <strain evidence="6 7">CECT 7377</strain>
    </source>
</reference>
<dbReference type="InterPro" id="IPR020103">
    <property type="entry name" value="PsdUridine_synth_cat_dom_sf"/>
</dbReference>
<comment type="similarity">
    <text evidence="1 3">Belongs to the pseudouridine synthase RsuA family.</text>
</comment>
<feature type="domain" description="Pseudouridine synthase RsuA/RluA-like" evidence="5">
    <location>
        <begin position="30"/>
        <end position="175"/>
    </location>
</feature>
<keyword evidence="2 3" id="KW-0413">Isomerase</keyword>
<evidence type="ECO:0000313" key="6">
    <source>
        <dbReference type="EMBL" id="RBP83595.1"/>
    </source>
</evidence>
<keyword evidence="7" id="KW-1185">Reference proteome</keyword>
<dbReference type="EC" id="5.4.99.-" evidence="3"/>
<evidence type="ECO:0000256" key="4">
    <source>
        <dbReference type="SAM" id="MobiDB-lite"/>
    </source>
</evidence>
<dbReference type="SUPFAM" id="SSF55120">
    <property type="entry name" value="Pseudouridine synthase"/>
    <property type="match status" value="1"/>
</dbReference>
<evidence type="ECO:0000256" key="2">
    <source>
        <dbReference type="ARBA" id="ARBA00023235"/>
    </source>
</evidence>
<dbReference type="InterPro" id="IPR018496">
    <property type="entry name" value="PsdUridine_synth_RsuA/RluB_CS"/>
</dbReference>
<comment type="caution">
    <text evidence="6">The sequence shown here is derived from an EMBL/GenBank/DDBJ whole genome shotgun (WGS) entry which is preliminary data.</text>
</comment>
<dbReference type="EMBL" id="QNSE01000006">
    <property type="protein sequence ID" value="RBP83595.1"/>
    <property type="molecule type" value="Genomic_DNA"/>
</dbReference>
<dbReference type="InterPro" id="IPR050343">
    <property type="entry name" value="RsuA_PseudoU_synthase"/>
</dbReference>
<dbReference type="PANTHER" id="PTHR47683">
    <property type="entry name" value="PSEUDOURIDINE SYNTHASE FAMILY PROTEIN-RELATED"/>
    <property type="match status" value="1"/>
</dbReference>
<feature type="compositionally biased region" description="Basic residues" evidence="4">
    <location>
        <begin position="254"/>
        <end position="268"/>
    </location>
</feature>
<gene>
    <name evidence="6" type="ORF">DFP80_106248</name>
</gene>
<name>A0A366JBI4_9GAMM</name>
<dbReference type="Gene3D" id="3.30.70.580">
    <property type="entry name" value="Pseudouridine synthase I, catalytic domain, N-terminal subdomain"/>
    <property type="match status" value="1"/>
</dbReference>
<dbReference type="InterPro" id="IPR006145">
    <property type="entry name" value="PsdUridine_synth_RsuA/RluA"/>
</dbReference>
<evidence type="ECO:0000259" key="5">
    <source>
        <dbReference type="Pfam" id="PF00849"/>
    </source>
</evidence>
<dbReference type="InterPro" id="IPR020094">
    <property type="entry name" value="TruA/RsuA/RluB/E/F_N"/>
</dbReference>
<dbReference type="GO" id="GO:0140098">
    <property type="term" value="F:catalytic activity, acting on RNA"/>
    <property type="evidence" value="ECO:0007669"/>
    <property type="project" value="UniProtKB-ARBA"/>
</dbReference>
<evidence type="ECO:0000256" key="3">
    <source>
        <dbReference type="RuleBase" id="RU003887"/>
    </source>
</evidence>
<dbReference type="AlphaFoldDB" id="A0A366JBI4"/>
<dbReference type="GO" id="GO:0003723">
    <property type="term" value="F:RNA binding"/>
    <property type="evidence" value="ECO:0007669"/>
    <property type="project" value="InterPro"/>
</dbReference>
<dbReference type="GO" id="GO:0009982">
    <property type="term" value="F:pseudouridine synthase activity"/>
    <property type="evidence" value="ECO:0007669"/>
    <property type="project" value="InterPro"/>
</dbReference>
<feature type="region of interest" description="Disordered" evidence="4">
    <location>
        <begin position="219"/>
        <end position="268"/>
    </location>
</feature>
<dbReference type="Proteomes" id="UP000252792">
    <property type="component" value="Unassembled WGS sequence"/>
</dbReference>
<dbReference type="PROSITE" id="PS01149">
    <property type="entry name" value="PSI_RSU"/>
    <property type="match status" value="1"/>
</dbReference>